<dbReference type="GO" id="GO:0003677">
    <property type="term" value="F:DNA binding"/>
    <property type="evidence" value="ECO:0007669"/>
    <property type="project" value="InterPro"/>
</dbReference>
<reference evidence="2 3" key="1">
    <citation type="submission" date="2018-06" db="EMBL/GenBank/DDBJ databases">
        <authorList>
            <consortium name="Pathogen Informatics"/>
            <person name="Doyle S."/>
        </authorList>
    </citation>
    <scope>NUCLEOTIDE SEQUENCE [LARGE SCALE GENOMIC DNA]</scope>
    <source>
        <strain evidence="2 3">NCTC11862</strain>
    </source>
</reference>
<name>A0A376CKR5_9CORY</name>
<proteinExistence type="predicted"/>
<dbReference type="InterPro" id="IPR001387">
    <property type="entry name" value="Cro/C1-type_HTH"/>
</dbReference>
<dbReference type="SMART" id="SM00530">
    <property type="entry name" value="HTH_XRE"/>
    <property type="match status" value="1"/>
</dbReference>
<organism evidence="2 3">
    <name type="scientific">Corynebacterium pilosum</name>
    <dbReference type="NCBI Taxonomy" id="35756"/>
    <lineage>
        <taxon>Bacteria</taxon>
        <taxon>Bacillati</taxon>
        <taxon>Actinomycetota</taxon>
        <taxon>Actinomycetes</taxon>
        <taxon>Mycobacteriales</taxon>
        <taxon>Corynebacteriaceae</taxon>
        <taxon>Corynebacterium</taxon>
    </lineage>
</organism>
<sequence length="105" mass="11604">MTVANRVQTAMSTANMSQSALAEATEISQPSISRILHGRKTPSLDELGQIAEATGQPIYFFLKEEGLPEGVQCAARTSRGSDIRHLEEKLAEYVELDRMLTSYFI</sequence>
<dbReference type="InterPro" id="IPR010982">
    <property type="entry name" value="Lambda_DNA-bd_dom_sf"/>
</dbReference>
<dbReference type="RefSeq" id="WP_048402725.1">
    <property type="nucleotide sequence ID" value="NZ_LDYD01000005.1"/>
</dbReference>
<dbReference type="AlphaFoldDB" id="A0A376CKR5"/>
<dbReference type="Pfam" id="PF01381">
    <property type="entry name" value="HTH_3"/>
    <property type="match status" value="1"/>
</dbReference>
<feature type="domain" description="HTH cro/C1-type" evidence="1">
    <location>
        <begin position="14"/>
        <end position="61"/>
    </location>
</feature>
<protein>
    <submittedName>
        <fullName evidence="2">HTH family transcriptional regulator</fullName>
    </submittedName>
</protein>
<dbReference type="Gene3D" id="1.10.260.40">
    <property type="entry name" value="lambda repressor-like DNA-binding domains"/>
    <property type="match status" value="1"/>
</dbReference>
<evidence type="ECO:0000259" key="1">
    <source>
        <dbReference type="PROSITE" id="PS50943"/>
    </source>
</evidence>
<accession>A0A376CKR5</accession>
<evidence type="ECO:0000313" key="3">
    <source>
        <dbReference type="Proteomes" id="UP000254467"/>
    </source>
</evidence>
<dbReference type="EMBL" id="UFXQ01000001">
    <property type="protein sequence ID" value="STC68905.1"/>
    <property type="molecule type" value="Genomic_DNA"/>
</dbReference>
<keyword evidence="3" id="KW-1185">Reference proteome</keyword>
<dbReference type="OrthoDB" id="513181at2"/>
<dbReference type="PROSITE" id="PS50943">
    <property type="entry name" value="HTH_CROC1"/>
    <property type="match status" value="1"/>
</dbReference>
<dbReference type="SUPFAM" id="SSF47413">
    <property type="entry name" value="lambda repressor-like DNA-binding domains"/>
    <property type="match status" value="1"/>
</dbReference>
<evidence type="ECO:0000313" key="2">
    <source>
        <dbReference type="EMBL" id="STC68905.1"/>
    </source>
</evidence>
<dbReference type="CDD" id="cd00093">
    <property type="entry name" value="HTH_XRE"/>
    <property type="match status" value="1"/>
</dbReference>
<dbReference type="STRING" id="35756.GCA_001044155_01026"/>
<dbReference type="Proteomes" id="UP000254467">
    <property type="component" value="Unassembled WGS sequence"/>
</dbReference>
<gene>
    <name evidence="2" type="ORF">NCTC11862_00681</name>
</gene>